<dbReference type="EMBL" id="SRMA01025351">
    <property type="protein sequence ID" value="TRY95720.1"/>
    <property type="molecule type" value="Genomic_DNA"/>
</dbReference>
<dbReference type="OrthoDB" id="3853857at2759"/>
<protein>
    <submittedName>
        <fullName evidence="1">Uncharacterized protein</fullName>
    </submittedName>
</protein>
<evidence type="ECO:0000313" key="1">
    <source>
        <dbReference type="EMBL" id="TRY95720.1"/>
    </source>
</evidence>
<accession>A0A553R0L0</accession>
<proteinExistence type="predicted"/>
<name>A0A553R0L0_9TELE</name>
<comment type="caution">
    <text evidence="1">The sequence shown here is derived from an EMBL/GenBank/DDBJ whole genome shotgun (WGS) entry which is preliminary data.</text>
</comment>
<dbReference type="AlphaFoldDB" id="A0A553R0L0"/>
<organism evidence="1 2">
    <name type="scientific">Danionella cerebrum</name>
    <dbReference type="NCBI Taxonomy" id="2873325"/>
    <lineage>
        <taxon>Eukaryota</taxon>
        <taxon>Metazoa</taxon>
        <taxon>Chordata</taxon>
        <taxon>Craniata</taxon>
        <taxon>Vertebrata</taxon>
        <taxon>Euteleostomi</taxon>
        <taxon>Actinopterygii</taxon>
        <taxon>Neopterygii</taxon>
        <taxon>Teleostei</taxon>
        <taxon>Ostariophysi</taxon>
        <taxon>Cypriniformes</taxon>
        <taxon>Danionidae</taxon>
        <taxon>Danioninae</taxon>
        <taxon>Danionella</taxon>
    </lineage>
</organism>
<keyword evidence="2" id="KW-1185">Reference proteome</keyword>
<gene>
    <name evidence="1" type="ORF">DNTS_022121</name>
</gene>
<sequence>MMMMLAHGLQPGTLEEINKDTNTEVVVGVGWCIHIIGGGCRQQEQTRALVPLASSHRLLIPDSTGSVWINQATGEQLCLHEPCGAFIWNPSPPGGFCNRHPLFGNRIFESGKGFLGTEEFVKLAGIDESSLRRLVNREFVPFVQVHNPPGGSLSLQKLHRIRALRTDIRLSVVTSRTPEIGKSSSPLVEFSVPMLVERRIVLSQAAILEGTFDGVLLSTFAILQKSDFSFRTRGCDFFPATLELLQEFLIFERPGTLYLGQLGKEAFSFSFYCLVFLNPDHFFVDDPLNRLLLGQGLDPYSKDSQLFVQPLDFPDNLRTPLLLHHLSRNLLHLDLRFLSTQSFHIHHDQGNLILEASATFTNLKKLIPQAPQLQLSLRINPVDLMNNLVELDPGFDGFHLSEADPKRGELLD</sequence>
<reference evidence="1 2" key="1">
    <citation type="journal article" date="2019" name="Sci. Data">
        <title>Hybrid genome assembly and annotation of Danionella translucida.</title>
        <authorList>
            <person name="Kadobianskyi M."/>
            <person name="Schulze L."/>
            <person name="Schuelke M."/>
            <person name="Judkewitz B."/>
        </authorList>
    </citation>
    <scope>NUCLEOTIDE SEQUENCE [LARGE SCALE GENOMIC DNA]</scope>
    <source>
        <strain evidence="1 2">Bolton</strain>
    </source>
</reference>
<dbReference type="Proteomes" id="UP000316079">
    <property type="component" value="Unassembled WGS sequence"/>
</dbReference>
<evidence type="ECO:0000313" key="2">
    <source>
        <dbReference type="Proteomes" id="UP000316079"/>
    </source>
</evidence>